<dbReference type="AlphaFoldDB" id="A0A5S3QIM7"/>
<protein>
    <submittedName>
        <fullName evidence="4">Cysteine hydrolase</fullName>
    </submittedName>
</protein>
<dbReference type="RefSeq" id="WP_138602321.1">
    <property type="nucleotide sequence ID" value="NZ_VCIA01000001.1"/>
</dbReference>
<accession>A0A5S3QIM7</accession>
<dbReference type="Pfam" id="PF00857">
    <property type="entry name" value="Isochorismatase"/>
    <property type="match status" value="1"/>
</dbReference>
<sequence length="231" mass="26152">MTLDTTKTALIIIDMQNESQFGIHGVDNIVDSTSKLIAECRKHNIPIIYTRQINRLDAVGLSKQEPLNQDDEPVFYHSGTDAIDIIDAIQPESHDIVIDKYRWSGFYQTDLDLILRSMGIKHIILGGVVTDGCVMTSVFDAYFRDYQVNLVKDICGATNEGAHMSSILTMANWIYNLAIFNSSEMIKKLSGQTYTFWESTYPDQLQFTPENLRDVFARLDQETQPSQQGAD</sequence>
<dbReference type="PANTHER" id="PTHR43540">
    <property type="entry name" value="PEROXYUREIDOACRYLATE/UREIDOACRYLATE AMIDOHYDROLASE-RELATED"/>
    <property type="match status" value="1"/>
</dbReference>
<dbReference type="EMBL" id="VCIA01000001">
    <property type="protein sequence ID" value="TMN21678.1"/>
    <property type="molecule type" value="Genomic_DNA"/>
</dbReference>
<feature type="domain" description="Isochorismatase-like" evidence="3">
    <location>
        <begin position="8"/>
        <end position="171"/>
    </location>
</feature>
<evidence type="ECO:0000313" key="5">
    <source>
        <dbReference type="Proteomes" id="UP000306980"/>
    </source>
</evidence>
<name>A0A5S3QIM7_9BACI</name>
<dbReference type="OrthoDB" id="257098at2"/>
<reference evidence="4 5" key="1">
    <citation type="submission" date="2019-05" db="EMBL/GenBank/DDBJ databases">
        <title>Genomic analysis of Lentibacillus sp. NKC220-2.</title>
        <authorList>
            <person name="Oh Y.J."/>
        </authorList>
    </citation>
    <scope>NUCLEOTIDE SEQUENCE [LARGE SCALE GENOMIC DNA]</scope>
    <source>
        <strain evidence="4 5">NKC220-2</strain>
    </source>
</reference>
<dbReference type="Proteomes" id="UP000306980">
    <property type="component" value="Unassembled WGS sequence"/>
</dbReference>
<dbReference type="CDD" id="cd00431">
    <property type="entry name" value="cysteine_hydrolases"/>
    <property type="match status" value="1"/>
</dbReference>
<proteinExistence type="inferred from homology"/>
<comment type="similarity">
    <text evidence="1">Belongs to the isochorismatase family.</text>
</comment>
<evidence type="ECO:0000256" key="2">
    <source>
        <dbReference type="ARBA" id="ARBA00022801"/>
    </source>
</evidence>
<evidence type="ECO:0000313" key="4">
    <source>
        <dbReference type="EMBL" id="TMN21678.1"/>
    </source>
</evidence>
<comment type="caution">
    <text evidence="4">The sequence shown here is derived from an EMBL/GenBank/DDBJ whole genome shotgun (WGS) entry which is preliminary data.</text>
</comment>
<dbReference type="SUPFAM" id="SSF52499">
    <property type="entry name" value="Isochorismatase-like hydrolases"/>
    <property type="match status" value="1"/>
</dbReference>
<gene>
    <name evidence="4" type="ORF">FFL34_05805</name>
</gene>
<dbReference type="GO" id="GO:0016787">
    <property type="term" value="F:hydrolase activity"/>
    <property type="evidence" value="ECO:0007669"/>
    <property type="project" value="UniProtKB-KW"/>
</dbReference>
<dbReference type="InterPro" id="IPR050272">
    <property type="entry name" value="Isochorismatase-like_hydrls"/>
</dbReference>
<dbReference type="InterPro" id="IPR036380">
    <property type="entry name" value="Isochorismatase-like_sf"/>
</dbReference>
<evidence type="ECO:0000256" key="1">
    <source>
        <dbReference type="ARBA" id="ARBA00006336"/>
    </source>
</evidence>
<dbReference type="InterPro" id="IPR000868">
    <property type="entry name" value="Isochorismatase-like_dom"/>
</dbReference>
<dbReference type="PANTHER" id="PTHR43540:SF6">
    <property type="entry name" value="ISOCHORISMATASE-LIKE DOMAIN-CONTAINING PROTEIN"/>
    <property type="match status" value="1"/>
</dbReference>
<organism evidence="4 5">
    <name type="scientific">Lentibacillus cibarius</name>
    <dbReference type="NCBI Taxonomy" id="2583219"/>
    <lineage>
        <taxon>Bacteria</taxon>
        <taxon>Bacillati</taxon>
        <taxon>Bacillota</taxon>
        <taxon>Bacilli</taxon>
        <taxon>Bacillales</taxon>
        <taxon>Bacillaceae</taxon>
        <taxon>Lentibacillus</taxon>
    </lineage>
</organism>
<dbReference type="Gene3D" id="3.40.50.850">
    <property type="entry name" value="Isochorismatase-like"/>
    <property type="match status" value="1"/>
</dbReference>
<evidence type="ECO:0000259" key="3">
    <source>
        <dbReference type="Pfam" id="PF00857"/>
    </source>
</evidence>
<keyword evidence="2 4" id="KW-0378">Hydrolase</keyword>